<dbReference type="SUPFAM" id="SSF49785">
    <property type="entry name" value="Galactose-binding domain-like"/>
    <property type="match status" value="1"/>
</dbReference>
<organism evidence="3 4">
    <name type="scientific">Cutibacterium modestum</name>
    <dbReference type="NCBI Taxonomy" id="2559073"/>
    <lineage>
        <taxon>Bacteria</taxon>
        <taxon>Bacillati</taxon>
        <taxon>Actinomycetota</taxon>
        <taxon>Actinomycetes</taxon>
        <taxon>Propionibacteriales</taxon>
        <taxon>Propionibacteriaceae</taxon>
        <taxon>Cutibacterium</taxon>
    </lineage>
</organism>
<dbReference type="EMBL" id="AP024747">
    <property type="protein sequence ID" value="BCY25973.1"/>
    <property type="molecule type" value="Genomic_DNA"/>
</dbReference>
<dbReference type="Proteomes" id="UP000825072">
    <property type="component" value="Chromosome 1"/>
</dbReference>
<evidence type="ECO:0000313" key="3">
    <source>
        <dbReference type="EMBL" id="BCY25973.1"/>
    </source>
</evidence>
<evidence type="ECO:0000259" key="2">
    <source>
        <dbReference type="PROSITE" id="PS50022"/>
    </source>
</evidence>
<dbReference type="AlphaFoldDB" id="A0AAD1NWF4"/>
<feature type="region of interest" description="Disordered" evidence="1">
    <location>
        <begin position="315"/>
        <end position="380"/>
    </location>
</feature>
<dbReference type="Gene3D" id="2.60.120.260">
    <property type="entry name" value="Galactose-binding domain-like"/>
    <property type="match status" value="1"/>
</dbReference>
<feature type="compositionally biased region" description="Polar residues" evidence="1">
    <location>
        <begin position="177"/>
        <end position="190"/>
    </location>
</feature>
<dbReference type="PROSITE" id="PS50022">
    <property type="entry name" value="FA58C_3"/>
    <property type="match status" value="1"/>
</dbReference>
<dbReference type="InterPro" id="IPR008979">
    <property type="entry name" value="Galactose-bd-like_sf"/>
</dbReference>
<evidence type="ECO:0000313" key="4">
    <source>
        <dbReference type="Proteomes" id="UP000825072"/>
    </source>
</evidence>
<gene>
    <name evidence="3" type="ORF">KB1_19630</name>
</gene>
<feature type="compositionally biased region" description="Basic and acidic residues" evidence="1">
    <location>
        <begin position="316"/>
        <end position="326"/>
    </location>
</feature>
<dbReference type="InterPro" id="IPR000421">
    <property type="entry name" value="FA58C"/>
</dbReference>
<proteinExistence type="predicted"/>
<protein>
    <recommendedName>
        <fullName evidence="2">F5/8 type C domain-containing protein</fullName>
    </recommendedName>
</protein>
<reference evidence="3" key="1">
    <citation type="submission" date="2021-06" db="EMBL/GenBank/DDBJ databases">
        <title>Genome sequence of Cutibacterium modestum strain KB17-24694.</title>
        <authorList>
            <person name="Dekio I."/>
            <person name="Asahina A."/>
            <person name="Nishida M."/>
        </authorList>
    </citation>
    <scope>NUCLEOTIDE SEQUENCE</scope>
    <source>
        <strain evidence="3">KB17-24694</strain>
    </source>
</reference>
<accession>A0AAD1NWF4</accession>
<name>A0AAD1NWF4_9ACTN</name>
<sequence>MGTEGGAQKVRFVDRHPRGLLTAGGLYNLRISHAWSHTGTFPITVKLSDGRVLVTSVTVRKGAPAQPTGPVVGPCDKPTISFPAGSTVRDDSRLSVSFTHLTPSTWVDVLTDGTKIGTVHTNATGSGNQDVPITYQTASGAHLLRIAGPDGRFVEKVFTVRSKTLPFSNAITRDVTATASSEASNETTPNGRAAAAVDGDPNTFWHSRWEAPAATYPHTLTVDLGRKYALSAMKWVSRRGNPNGRVKTLVLEFSSDGSQWGGKQPVTLPYSSYPTIIGLPRRADARYVRITMTSPHDASQPFAAVGEVTFAGLADGHADRPRHDPTAHMWTPPAHCSLPNPTPPGQPAMASTDSSTAASTGTTNHSQTGTRPTRLPATGR</sequence>
<evidence type="ECO:0000256" key="1">
    <source>
        <dbReference type="SAM" id="MobiDB-lite"/>
    </source>
</evidence>
<feature type="compositionally biased region" description="Low complexity" evidence="1">
    <location>
        <begin position="348"/>
        <end position="363"/>
    </location>
</feature>
<feature type="domain" description="F5/8 type C" evidence="2">
    <location>
        <begin position="160"/>
        <end position="313"/>
    </location>
</feature>
<feature type="region of interest" description="Disordered" evidence="1">
    <location>
        <begin position="177"/>
        <end position="197"/>
    </location>
</feature>
<dbReference type="Pfam" id="PF00754">
    <property type="entry name" value="F5_F8_type_C"/>
    <property type="match status" value="1"/>
</dbReference>